<name>A0AAW0LPP1_QUESU</name>
<organism evidence="11 12">
    <name type="scientific">Quercus suber</name>
    <name type="common">Cork oak</name>
    <dbReference type="NCBI Taxonomy" id="58331"/>
    <lineage>
        <taxon>Eukaryota</taxon>
        <taxon>Viridiplantae</taxon>
        <taxon>Streptophyta</taxon>
        <taxon>Embryophyta</taxon>
        <taxon>Tracheophyta</taxon>
        <taxon>Spermatophyta</taxon>
        <taxon>Magnoliopsida</taxon>
        <taxon>eudicotyledons</taxon>
        <taxon>Gunneridae</taxon>
        <taxon>Pentapetalae</taxon>
        <taxon>rosids</taxon>
        <taxon>fabids</taxon>
        <taxon>Fagales</taxon>
        <taxon>Fagaceae</taxon>
        <taxon>Quercus</taxon>
    </lineage>
</organism>
<keyword evidence="9" id="KW-0812">Transmembrane</keyword>
<dbReference type="Proteomes" id="UP000237347">
    <property type="component" value="Unassembled WGS sequence"/>
</dbReference>
<feature type="transmembrane region" description="Helical" evidence="9">
    <location>
        <begin position="76"/>
        <end position="97"/>
    </location>
</feature>
<evidence type="ECO:0000256" key="9">
    <source>
        <dbReference type="SAM" id="Phobius"/>
    </source>
</evidence>
<dbReference type="GO" id="GO:0016301">
    <property type="term" value="F:kinase activity"/>
    <property type="evidence" value="ECO:0007669"/>
    <property type="project" value="UniProtKB-KW"/>
</dbReference>
<keyword evidence="7 9" id="KW-0472">Membrane</keyword>
<dbReference type="SUPFAM" id="SSF52058">
    <property type="entry name" value="L domain-like"/>
    <property type="match status" value="1"/>
</dbReference>
<keyword evidence="12" id="KW-1185">Reference proteome</keyword>
<dbReference type="PANTHER" id="PTHR48060">
    <property type="entry name" value="DNA DAMAGE-REPAIR/TOLERATION PROTEIN DRT100"/>
    <property type="match status" value="1"/>
</dbReference>
<dbReference type="PANTHER" id="PTHR48060:SF21">
    <property type="entry name" value="L DOMAIN-LIKE PROTEIN"/>
    <property type="match status" value="1"/>
</dbReference>
<dbReference type="EMBL" id="PKMF04000069">
    <property type="protein sequence ID" value="KAK7853072.1"/>
    <property type="molecule type" value="Genomic_DNA"/>
</dbReference>
<evidence type="ECO:0000256" key="8">
    <source>
        <dbReference type="ARBA" id="ARBA00038043"/>
    </source>
</evidence>
<evidence type="ECO:0000313" key="11">
    <source>
        <dbReference type="EMBL" id="KAK7853072.1"/>
    </source>
</evidence>
<accession>A0AAW0LPP1</accession>
<evidence type="ECO:0000313" key="12">
    <source>
        <dbReference type="Proteomes" id="UP000237347"/>
    </source>
</evidence>
<feature type="domain" description="Disease resistance R13L4/SHOC-2-like LRR" evidence="10">
    <location>
        <begin position="169"/>
        <end position="295"/>
    </location>
</feature>
<comment type="similarity">
    <text evidence="8">Belongs to the polygalacturonase-inhibiting protein family.</text>
</comment>
<keyword evidence="11" id="KW-0675">Receptor</keyword>
<dbReference type="Gene3D" id="3.80.10.10">
    <property type="entry name" value="Ribonuclease Inhibitor"/>
    <property type="match status" value="2"/>
</dbReference>
<evidence type="ECO:0000256" key="4">
    <source>
        <dbReference type="ARBA" id="ARBA00022614"/>
    </source>
</evidence>
<keyword evidence="3" id="KW-0134">Cell wall</keyword>
<sequence>MGFKGHTNIVKSQAHQAPKCKAHNVLSSLPSSLIQQVDFYCKPEKIDNNHQISLFLFSINNPYHCNVMISIAVTPLFNCIGLSRVLLITIVFIILAFTSSSFATSPSNMGQEAEVLLEWKASLDNRSQFQLSSWVGNITCHISHVNLTGVGLKGTLYSFSFSTLHSLISLNLSYNLLYGTIPSHLGNLSELIYLDLSANQLYGIIPPELCQLTSLVILNLNGNDINGSIPHQIGKLHLLNELNLFNNSLTGSIPVSIGNLTNLIFLRLYVNSLSGSIPHELGNLKLLRTLSLHCNVLHGLNTRVYWKLGQFNHFSS</sequence>
<evidence type="ECO:0000256" key="7">
    <source>
        <dbReference type="ARBA" id="ARBA00023136"/>
    </source>
</evidence>
<evidence type="ECO:0000256" key="6">
    <source>
        <dbReference type="ARBA" id="ARBA00022737"/>
    </source>
</evidence>
<evidence type="ECO:0000256" key="5">
    <source>
        <dbReference type="ARBA" id="ARBA00022729"/>
    </source>
</evidence>
<keyword evidence="5" id="KW-0732">Signal</keyword>
<dbReference type="FunFam" id="3.80.10.10:FF:000400">
    <property type="entry name" value="Nuclear pore complex protein NUP107"/>
    <property type="match status" value="1"/>
</dbReference>
<dbReference type="GO" id="GO:0016020">
    <property type="term" value="C:membrane"/>
    <property type="evidence" value="ECO:0007669"/>
    <property type="project" value="UniProtKB-SubCell"/>
</dbReference>
<keyword evidence="6" id="KW-0677">Repeat</keyword>
<evidence type="ECO:0000259" key="10">
    <source>
        <dbReference type="Pfam" id="PF23598"/>
    </source>
</evidence>
<keyword evidence="11" id="KW-0808">Transferase</keyword>
<keyword evidence="11" id="KW-0418">Kinase</keyword>
<evidence type="ECO:0000256" key="1">
    <source>
        <dbReference type="ARBA" id="ARBA00004191"/>
    </source>
</evidence>
<gene>
    <name evidence="11" type="primary">MIK2_117</name>
    <name evidence="11" type="ORF">CFP56_037132</name>
</gene>
<dbReference type="InterPro" id="IPR053211">
    <property type="entry name" value="DNA_repair-toleration"/>
</dbReference>
<reference evidence="11 12" key="1">
    <citation type="journal article" date="2018" name="Sci. Data">
        <title>The draft genome sequence of cork oak.</title>
        <authorList>
            <person name="Ramos A.M."/>
            <person name="Usie A."/>
            <person name="Barbosa P."/>
            <person name="Barros P.M."/>
            <person name="Capote T."/>
            <person name="Chaves I."/>
            <person name="Simoes F."/>
            <person name="Abreu I."/>
            <person name="Carrasquinho I."/>
            <person name="Faro C."/>
            <person name="Guimaraes J.B."/>
            <person name="Mendonca D."/>
            <person name="Nobrega F."/>
            <person name="Rodrigues L."/>
            <person name="Saibo N.J.M."/>
            <person name="Varela M.C."/>
            <person name="Egas C."/>
            <person name="Matos J."/>
            <person name="Miguel C.M."/>
            <person name="Oliveira M.M."/>
            <person name="Ricardo C.P."/>
            <person name="Goncalves S."/>
        </authorList>
    </citation>
    <scope>NUCLEOTIDE SEQUENCE [LARGE SCALE GENOMIC DNA]</scope>
    <source>
        <strain evidence="12">cv. HL8</strain>
    </source>
</reference>
<dbReference type="InterPro" id="IPR032675">
    <property type="entry name" value="LRR_dom_sf"/>
</dbReference>
<dbReference type="InterPro" id="IPR055414">
    <property type="entry name" value="LRR_R13L4/SHOC2-like"/>
</dbReference>
<comment type="caution">
    <text evidence="11">The sequence shown here is derived from an EMBL/GenBank/DDBJ whole genome shotgun (WGS) entry which is preliminary data.</text>
</comment>
<evidence type="ECO:0000256" key="3">
    <source>
        <dbReference type="ARBA" id="ARBA00022512"/>
    </source>
</evidence>
<dbReference type="AlphaFoldDB" id="A0AAW0LPP1"/>
<comment type="subcellular location">
    <subcellularLocation>
        <location evidence="2">Membrane</location>
    </subcellularLocation>
    <subcellularLocation>
        <location evidence="1">Secreted</location>
        <location evidence="1">Cell wall</location>
    </subcellularLocation>
</comment>
<proteinExistence type="inferred from homology"/>
<keyword evidence="4" id="KW-0433">Leucine-rich repeat</keyword>
<dbReference type="Pfam" id="PF23598">
    <property type="entry name" value="LRR_14"/>
    <property type="match status" value="1"/>
</dbReference>
<protein>
    <submittedName>
        <fullName evidence="11">Mdis1-interacting receptor like kinase 2</fullName>
    </submittedName>
</protein>
<evidence type="ECO:0000256" key="2">
    <source>
        <dbReference type="ARBA" id="ARBA00004370"/>
    </source>
</evidence>
<keyword evidence="9" id="KW-1133">Transmembrane helix</keyword>
<keyword evidence="3" id="KW-0964">Secreted</keyword>